<dbReference type="GO" id="GO:0008270">
    <property type="term" value="F:zinc ion binding"/>
    <property type="evidence" value="ECO:0007669"/>
    <property type="project" value="UniProtKB-KW"/>
</dbReference>
<keyword evidence="7 12" id="KW-0863">Zinc-finger</keyword>
<dbReference type="SMART" id="SM00184">
    <property type="entry name" value="RING"/>
    <property type="match status" value="1"/>
</dbReference>
<organism evidence="14 15">
    <name type="scientific">Acorus gramineus</name>
    <name type="common">Dwarf sweet flag</name>
    <dbReference type="NCBI Taxonomy" id="55184"/>
    <lineage>
        <taxon>Eukaryota</taxon>
        <taxon>Viridiplantae</taxon>
        <taxon>Streptophyta</taxon>
        <taxon>Embryophyta</taxon>
        <taxon>Tracheophyta</taxon>
        <taxon>Spermatophyta</taxon>
        <taxon>Magnoliopsida</taxon>
        <taxon>Liliopsida</taxon>
        <taxon>Acoraceae</taxon>
        <taxon>Acorus</taxon>
    </lineage>
</organism>
<evidence type="ECO:0000256" key="8">
    <source>
        <dbReference type="ARBA" id="ARBA00022786"/>
    </source>
</evidence>
<evidence type="ECO:0000313" key="15">
    <source>
        <dbReference type="Proteomes" id="UP001179952"/>
    </source>
</evidence>
<gene>
    <name evidence="14" type="ORF">QJS04_geneDACA020319</name>
</gene>
<dbReference type="EC" id="2.3.2.27" evidence="3"/>
<keyword evidence="10" id="KW-1133">Transmembrane helix</keyword>
<dbReference type="AlphaFoldDB" id="A0AAV9A7Z9"/>
<evidence type="ECO:0000256" key="9">
    <source>
        <dbReference type="ARBA" id="ARBA00022833"/>
    </source>
</evidence>
<reference evidence="14" key="1">
    <citation type="journal article" date="2023" name="Nat. Commun.">
        <title>Diploid and tetraploid genomes of Acorus and the evolution of monocots.</title>
        <authorList>
            <person name="Ma L."/>
            <person name="Liu K.W."/>
            <person name="Li Z."/>
            <person name="Hsiao Y.Y."/>
            <person name="Qi Y."/>
            <person name="Fu T."/>
            <person name="Tang G.D."/>
            <person name="Zhang D."/>
            <person name="Sun W.H."/>
            <person name="Liu D.K."/>
            <person name="Li Y."/>
            <person name="Chen G.Z."/>
            <person name="Liu X.D."/>
            <person name="Liao X.Y."/>
            <person name="Jiang Y.T."/>
            <person name="Yu X."/>
            <person name="Hao Y."/>
            <person name="Huang J."/>
            <person name="Zhao X.W."/>
            <person name="Ke S."/>
            <person name="Chen Y.Y."/>
            <person name="Wu W.L."/>
            <person name="Hsu J.L."/>
            <person name="Lin Y.F."/>
            <person name="Huang M.D."/>
            <person name="Li C.Y."/>
            <person name="Huang L."/>
            <person name="Wang Z.W."/>
            <person name="Zhao X."/>
            <person name="Zhong W.Y."/>
            <person name="Peng D.H."/>
            <person name="Ahmad S."/>
            <person name="Lan S."/>
            <person name="Zhang J.S."/>
            <person name="Tsai W.C."/>
            <person name="Van de Peer Y."/>
            <person name="Liu Z.J."/>
        </authorList>
    </citation>
    <scope>NUCLEOTIDE SEQUENCE</scope>
    <source>
        <strain evidence="14">SCP</strain>
    </source>
</reference>
<keyword evidence="8" id="KW-0833">Ubl conjugation pathway</keyword>
<dbReference type="EMBL" id="JAUJYN010000011">
    <property type="protein sequence ID" value="KAK1260304.1"/>
    <property type="molecule type" value="Genomic_DNA"/>
</dbReference>
<comment type="caution">
    <text evidence="14">The sequence shown here is derived from an EMBL/GenBank/DDBJ whole genome shotgun (WGS) entry which is preliminary data.</text>
</comment>
<dbReference type="SUPFAM" id="SSF57850">
    <property type="entry name" value="RING/U-box"/>
    <property type="match status" value="1"/>
</dbReference>
<evidence type="ECO:0000256" key="6">
    <source>
        <dbReference type="ARBA" id="ARBA00022723"/>
    </source>
</evidence>
<keyword evidence="4" id="KW-0808">Transferase</keyword>
<dbReference type="PANTHER" id="PTHR45977">
    <property type="entry name" value="TARGET OF ERK KINASE MPK-1"/>
    <property type="match status" value="1"/>
</dbReference>
<evidence type="ECO:0000256" key="7">
    <source>
        <dbReference type="ARBA" id="ARBA00022771"/>
    </source>
</evidence>
<evidence type="ECO:0000256" key="4">
    <source>
        <dbReference type="ARBA" id="ARBA00022679"/>
    </source>
</evidence>
<dbReference type="PROSITE" id="PS50089">
    <property type="entry name" value="ZF_RING_2"/>
    <property type="match status" value="1"/>
</dbReference>
<dbReference type="Proteomes" id="UP001179952">
    <property type="component" value="Unassembled WGS sequence"/>
</dbReference>
<reference evidence="14" key="2">
    <citation type="submission" date="2023-06" db="EMBL/GenBank/DDBJ databases">
        <authorList>
            <person name="Ma L."/>
            <person name="Liu K.-W."/>
            <person name="Li Z."/>
            <person name="Hsiao Y.-Y."/>
            <person name="Qi Y."/>
            <person name="Fu T."/>
            <person name="Tang G."/>
            <person name="Zhang D."/>
            <person name="Sun W.-H."/>
            <person name="Liu D.-K."/>
            <person name="Li Y."/>
            <person name="Chen G.-Z."/>
            <person name="Liu X.-D."/>
            <person name="Liao X.-Y."/>
            <person name="Jiang Y.-T."/>
            <person name="Yu X."/>
            <person name="Hao Y."/>
            <person name="Huang J."/>
            <person name="Zhao X.-W."/>
            <person name="Ke S."/>
            <person name="Chen Y.-Y."/>
            <person name="Wu W.-L."/>
            <person name="Hsu J.-L."/>
            <person name="Lin Y.-F."/>
            <person name="Huang M.-D."/>
            <person name="Li C.-Y."/>
            <person name="Huang L."/>
            <person name="Wang Z.-W."/>
            <person name="Zhao X."/>
            <person name="Zhong W.-Y."/>
            <person name="Peng D.-H."/>
            <person name="Ahmad S."/>
            <person name="Lan S."/>
            <person name="Zhang J.-S."/>
            <person name="Tsai W.-C."/>
            <person name="Van De Peer Y."/>
            <person name="Liu Z.-J."/>
        </authorList>
    </citation>
    <scope>NUCLEOTIDE SEQUENCE</scope>
    <source>
        <strain evidence="14">SCP</strain>
        <tissue evidence="14">Leaves</tissue>
    </source>
</reference>
<dbReference type="InterPro" id="IPR001841">
    <property type="entry name" value="Znf_RING"/>
</dbReference>
<evidence type="ECO:0000256" key="10">
    <source>
        <dbReference type="ARBA" id="ARBA00022989"/>
    </source>
</evidence>
<dbReference type="PANTHER" id="PTHR45977:SF4">
    <property type="entry name" value="RING-TYPE DOMAIN-CONTAINING PROTEIN"/>
    <property type="match status" value="1"/>
</dbReference>
<evidence type="ECO:0000313" key="14">
    <source>
        <dbReference type="EMBL" id="KAK1260304.1"/>
    </source>
</evidence>
<dbReference type="Gene3D" id="3.30.40.10">
    <property type="entry name" value="Zinc/RING finger domain, C3HC4 (zinc finger)"/>
    <property type="match status" value="1"/>
</dbReference>
<evidence type="ECO:0000256" key="3">
    <source>
        <dbReference type="ARBA" id="ARBA00012483"/>
    </source>
</evidence>
<keyword evidence="5" id="KW-0812">Transmembrane</keyword>
<dbReference type="GO" id="GO:0016567">
    <property type="term" value="P:protein ubiquitination"/>
    <property type="evidence" value="ECO:0007669"/>
    <property type="project" value="TreeGrafter"/>
</dbReference>
<evidence type="ECO:0000256" key="1">
    <source>
        <dbReference type="ARBA" id="ARBA00000900"/>
    </source>
</evidence>
<evidence type="ECO:0000256" key="11">
    <source>
        <dbReference type="ARBA" id="ARBA00023136"/>
    </source>
</evidence>
<evidence type="ECO:0000256" key="12">
    <source>
        <dbReference type="PROSITE-ProRule" id="PRU00175"/>
    </source>
</evidence>
<keyword evidence="9" id="KW-0862">Zinc</keyword>
<dbReference type="GO" id="GO:0016020">
    <property type="term" value="C:membrane"/>
    <property type="evidence" value="ECO:0007669"/>
    <property type="project" value="UniProtKB-SubCell"/>
</dbReference>
<dbReference type="InterPro" id="IPR013083">
    <property type="entry name" value="Znf_RING/FYVE/PHD"/>
</dbReference>
<dbReference type="Pfam" id="PF13639">
    <property type="entry name" value="zf-RING_2"/>
    <property type="match status" value="1"/>
</dbReference>
<evidence type="ECO:0000256" key="5">
    <source>
        <dbReference type="ARBA" id="ARBA00022692"/>
    </source>
</evidence>
<comment type="catalytic activity">
    <reaction evidence="1">
        <text>S-ubiquitinyl-[E2 ubiquitin-conjugating enzyme]-L-cysteine + [acceptor protein]-L-lysine = [E2 ubiquitin-conjugating enzyme]-L-cysteine + N(6)-ubiquitinyl-[acceptor protein]-L-lysine.</text>
        <dbReference type="EC" id="2.3.2.27"/>
    </reaction>
</comment>
<accession>A0AAV9A7Z9</accession>
<evidence type="ECO:0000256" key="2">
    <source>
        <dbReference type="ARBA" id="ARBA00004141"/>
    </source>
</evidence>
<protein>
    <recommendedName>
        <fullName evidence="3">RING-type E3 ubiquitin transferase</fullName>
        <ecNumber evidence="3">2.3.2.27</ecNumber>
    </recommendedName>
</protein>
<keyword evidence="6" id="KW-0479">Metal-binding</keyword>
<keyword evidence="15" id="KW-1185">Reference proteome</keyword>
<evidence type="ECO:0000259" key="13">
    <source>
        <dbReference type="PROSITE" id="PS50089"/>
    </source>
</evidence>
<dbReference type="GO" id="GO:0006511">
    <property type="term" value="P:ubiquitin-dependent protein catabolic process"/>
    <property type="evidence" value="ECO:0007669"/>
    <property type="project" value="TreeGrafter"/>
</dbReference>
<proteinExistence type="predicted"/>
<feature type="domain" description="RING-type" evidence="13">
    <location>
        <begin position="85"/>
        <end position="130"/>
    </location>
</feature>
<sequence>MDLVSQVGEMLLHIACYKFMPLKESISKFIHTEANGLGPEYQMVRITVKLDDITKFNFDEGLLLTTYTGLETVKCNNSCVDEEACPICLERLDSEKDETMIITRAPCGHMFHRNCIISWFKRKRTCPMCRFKMKTTFRIKKDEQMWVFETTFKT</sequence>
<dbReference type="GO" id="GO:0061630">
    <property type="term" value="F:ubiquitin protein ligase activity"/>
    <property type="evidence" value="ECO:0007669"/>
    <property type="project" value="UniProtKB-EC"/>
</dbReference>
<comment type="subcellular location">
    <subcellularLocation>
        <location evidence="2">Membrane</location>
        <topology evidence="2">Multi-pass membrane protein</topology>
    </subcellularLocation>
</comment>
<name>A0AAV9A7Z9_ACOGR</name>
<keyword evidence="11" id="KW-0472">Membrane</keyword>